<evidence type="ECO:0000256" key="6">
    <source>
        <dbReference type="ARBA" id="ARBA00022989"/>
    </source>
</evidence>
<gene>
    <name evidence="9" type="ORF">G4V63_12165</name>
</gene>
<evidence type="ECO:0000313" key="9">
    <source>
        <dbReference type="EMBL" id="NGX95947.1"/>
    </source>
</evidence>
<evidence type="ECO:0000256" key="3">
    <source>
        <dbReference type="ARBA" id="ARBA00022448"/>
    </source>
</evidence>
<dbReference type="Proteomes" id="UP000480266">
    <property type="component" value="Unassembled WGS sequence"/>
</dbReference>
<feature type="transmembrane region" description="Helical" evidence="8">
    <location>
        <begin position="41"/>
        <end position="61"/>
    </location>
</feature>
<feature type="transmembrane region" description="Helical" evidence="8">
    <location>
        <begin position="73"/>
        <end position="98"/>
    </location>
</feature>
<keyword evidence="5 8" id="KW-0812">Transmembrane</keyword>
<accession>A0A7C9VET7</accession>
<name>A0A7C9VET7_9BRAD</name>
<keyword evidence="7 8" id="KW-0472">Membrane</keyword>
<dbReference type="Pfam" id="PF01925">
    <property type="entry name" value="TauE"/>
    <property type="match status" value="1"/>
</dbReference>
<comment type="subcellular location">
    <subcellularLocation>
        <location evidence="1 8">Cell membrane</location>
        <topology evidence="1 8">Multi-pass membrane protein</topology>
    </subcellularLocation>
</comment>
<dbReference type="EMBL" id="JAAMRR010000638">
    <property type="protein sequence ID" value="NGX95947.1"/>
    <property type="molecule type" value="Genomic_DNA"/>
</dbReference>
<feature type="transmembrane region" description="Helical" evidence="8">
    <location>
        <begin position="105"/>
        <end position="124"/>
    </location>
</feature>
<feature type="transmembrane region" description="Helical" evidence="8">
    <location>
        <begin position="144"/>
        <end position="162"/>
    </location>
</feature>
<comment type="caution">
    <text evidence="9">The sequence shown here is derived from an EMBL/GenBank/DDBJ whole genome shotgun (WGS) entry which is preliminary data.</text>
</comment>
<sequence length="252" mass="26137">MDYAALSQYPGWIAAALVAIFLSGVLRGFSGFGASLFSVPVLSLMFAPSDVAPIMMGVQILSGLQTFSSDRHFIDWSCVTPMALASSVTAIIGVLALIKVDTDQVRLVMSLIVSATVVILVSGWRYHRAPHVGTSLGVGATSGLLNGFSAMGGPPLIAFFLGGPFMPATSRSSMTFLFMVQGAASLACIAVIGRVGVESFLTMIAVFPLMAAGTVVGTSLFHAIGSTHYRFVSITALGILAVSLAIRAGWPG</sequence>
<dbReference type="GO" id="GO:0005886">
    <property type="term" value="C:plasma membrane"/>
    <property type="evidence" value="ECO:0007669"/>
    <property type="project" value="UniProtKB-SubCell"/>
</dbReference>
<proteinExistence type="inferred from homology"/>
<keyword evidence="10" id="KW-1185">Reference proteome</keyword>
<feature type="transmembrane region" description="Helical" evidence="8">
    <location>
        <begin position="12"/>
        <end position="29"/>
    </location>
</feature>
<dbReference type="PANTHER" id="PTHR30269:SF37">
    <property type="entry name" value="MEMBRANE TRANSPORTER PROTEIN"/>
    <property type="match status" value="1"/>
</dbReference>
<feature type="transmembrane region" description="Helical" evidence="8">
    <location>
        <begin position="199"/>
        <end position="224"/>
    </location>
</feature>
<dbReference type="InterPro" id="IPR052017">
    <property type="entry name" value="TSUP"/>
</dbReference>
<feature type="transmembrane region" description="Helical" evidence="8">
    <location>
        <begin position="174"/>
        <end position="193"/>
    </location>
</feature>
<organism evidence="9 10">
    <name type="scientific">Candidatus Afipia apatlaquensis</name>
    <dbReference type="NCBI Taxonomy" id="2712852"/>
    <lineage>
        <taxon>Bacteria</taxon>
        <taxon>Pseudomonadati</taxon>
        <taxon>Pseudomonadota</taxon>
        <taxon>Alphaproteobacteria</taxon>
        <taxon>Hyphomicrobiales</taxon>
        <taxon>Nitrobacteraceae</taxon>
        <taxon>Afipia</taxon>
    </lineage>
</organism>
<evidence type="ECO:0000256" key="8">
    <source>
        <dbReference type="RuleBase" id="RU363041"/>
    </source>
</evidence>
<feature type="transmembrane region" description="Helical" evidence="8">
    <location>
        <begin position="231"/>
        <end position="250"/>
    </location>
</feature>
<dbReference type="PANTHER" id="PTHR30269">
    <property type="entry name" value="TRANSMEMBRANE PROTEIN YFCA"/>
    <property type="match status" value="1"/>
</dbReference>
<comment type="similarity">
    <text evidence="2 8">Belongs to the 4-toluene sulfonate uptake permease (TSUP) (TC 2.A.102) family.</text>
</comment>
<evidence type="ECO:0000256" key="7">
    <source>
        <dbReference type="ARBA" id="ARBA00023136"/>
    </source>
</evidence>
<evidence type="ECO:0000256" key="5">
    <source>
        <dbReference type="ARBA" id="ARBA00022692"/>
    </source>
</evidence>
<keyword evidence="3" id="KW-0813">Transport</keyword>
<evidence type="ECO:0000256" key="2">
    <source>
        <dbReference type="ARBA" id="ARBA00009142"/>
    </source>
</evidence>
<evidence type="ECO:0000313" key="10">
    <source>
        <dbReference type="Proteomes" id="UP000480266"/>
    </source>
</evidence>
<evidence type="ECO:0000256" key="1">
    <source>
        <dbReference type="ARBA" id="ARBA00004651"/>
    </source>
</evidence>
<dbReference type="InterPro" id="IPR002781">
    <property type="entry name" value="TM_pro_TauE-like"/>
</dbReference>
<keyword evidence="4 8" id="KW-1003">Cell membrane</keyword>
<protein>
    <recommendedName>
        <fullName evidence="8">Probable membrane transporter protein</fullName>
    </recommendedName>
</protein>
<evidence type="ECO:0000256" key="4">
    <source>
        <dbReference type="ARBA" id="ARBA00022475"/>
    </source>
</evidence>
<keyword evidence="6 8" id="KW-1133">Transmembrane helix</keyword>
<reference evidence="9" key="1">
    <citation type="submission" date="2020-02" db="EMBL/GenBank/DDBJ databases">
        <title>Draft genome sequence of Candidatus Afipia apatlaquensis IBT-C3, a potential strain for decolorization of textile dyes.</title>
        <authorList>
            <person name="Sanchez-Reyes A."/>
            <person name="Breton-Deval L."/>
            <person name="Mangelson H."/>
            <person name="Sanchez-Flores A."/>
        </authorList>
    </citation>
    <scope>NUCLEOTIDE SEQUENCE [LARGE SCALE GENOMIC DNA]</scope>
    <source>
        <strain evidence="9">IBT-C3</strain>
    </source>
</reference>
<dbReference type="AlphaFoldDB" id="A0A7C9VET7"/>